<accession>A0A2Z7BJU5</accession>
<sequence length="200" mass="21678">MEPALDTPHDNAQQDLTGNPVVIDLTNIDSTQDQISRSVTAAGAEATNAQDVQTDVAHVGAAADPDPAPGTQRKLAHRIMVKRLATSPHDPLGITDSACKNQSVTISVQYGPFNTFPIGTTTIGKSRAARYPTTMHTSWRSNSDIACVTRVSMTFRHQVTIHLHAQNIKMFPTNETMVLRIADASLKLGRPYPHFDGPID</sequence>
<name>A0A2Z7BJU5_9LAMI</name>
<gene>
    <name evidence="1" type="ORF">F511_29882</name>
</gene>
<dbReference type="AlphaFoldDB" id="A0A2Z7BJU5"/>
<evidence type="ECO:0000313" key="2">
    <source>
        <dbReference type="Proteomes" id="UP000250235"/>
    </source>
</evidence>
<dbReference type="Proteomes" id="UP000250235">
    <property type="component" value="Unassembled WGS sequence"/>
</dbReference>
<dbReference type="EMBL" id="KV005076">
    <property type="protein sequence ID" value="KZV34385.1"/>
    <property type="molecule type" value="Genomic_DNA"/>
</dbReference>
<evidence type="ECO:0000313" key="1">
    <source>
        <dbReference type="EMBL" id="KZV34385.1"/>
    </source>
</evidence>
<proteinExistence type="predicted"/>
<organism evidence="1 2">
    <name type="scientific">Dorcoceras hygrometricum</name>
    <dbReference type="NCBI Taxonomy" id="472368"/>
    <lineage>
        <taxon>Eukaryota</taxon>
        <taxon>Viridiplantae</taxon>
        <taxon>Streptophyta</taxon>
        <taxon>Embryophyta</taxon>
        <taxon>Tracheophyta</taxon>
        <taxon>Spermatophyta</taxon>
        <taxon>Magnoliopsida</taxon>
        <taxon>eudicotyledons</taxon>
        <taxon>Gunneridae</taxon>
        <taxon>Pentapetalae</taxon>
        <taxon>asterids</taxon>
        <taxon>lamiids</taxon>
        <taxon>Lamiales</taxon>
        <taxon>Gesneriaceae</taxon>
        <taxon>Didymocarpoideae</taxon>
        <taxon>Trichosporeae</taxon>
        <taxon>Loxocarpinae</taxon>
        <taxon>Dorcoceras</taxon>
    </lineage>
</organism>
<reference evidence="1 2" key="1">
    <citation type="journal article" date="2015" name="Proc. Natl. Acad. Sci. U.S.A.">
        <title>The resurrection genome of Boea hygrometrica: A blueprint for survival of dehydration.</title>
        <authorList>
            <person name="Xiao L."/>
            <person name="Yang G."/>
            <person name="Zhang L."/>
            <person name="Yang X."/>
            <person name="Zhao S."/>
            <person name="Ji Z."/>
            <person name="Zhou Q."/>
            <person name="Hu M."/>
            <person name="Wang Y."/>
            <person name="Chen M."/>
            <person name="Xu Y."/>
            <person name="Jin H."/>
            <person name="Xiao X."/>
            <person name="Hu G."/>
            <person name="Bao F."/>
            <person name="Hu Y."/>
            <person name="Wan P."/>
            <person name="Li L."/>
            <person name="Deng X."/>
            <person name="Kuang T."/>
            <person name="Xiang C."/>
            <person name="Zhu J.K."/>
            <person name="Oliver M.J."/>
            <person name="He Y."/>
        </authorList>
    </citation>
    <scope>NUCLEOTIDE SEQUENCE [LARGE SCALE GENOMIC DNA]</scope>
    <source>
        <strain evidence="2">cv. XS01</strain>
    </source>
</reference>
<keyword evidence="2" id="KW-1185">Reference proteome</keyword>
<protein>
    <submittedName>
        <fullName evidence="1">Uncharacterized protein</fullName>
    </submittedName>
</protein>